<dbReference type="SUPFAM" id="SSF53383">
    <property type="entry name" value="PLP-dependent transferases"/>
    <property type="match status" value="1"/>
</dbReference>
<dbReference type="Pfam" id="PF00282">
    <property type="entry name" value="Pyridoxal_deC"/>
    <property type="match status" value="1"/>
</dbReference>
<dbReference type="Gene3D" id="3.40.640.10">
    <property type="entry name" value="Type I PLP-dependent aspartate aminotransferase-like (Major domain)"/>
    <property type="match status" value="1"/>
</dbReference>
<gene>
    <name evidence="8" type="ORF">E7Y31_13860</name>
</gene>
<dbReference type="GO" id="GO:0019752">
    <property type="term" value="P:carboxylic acid metabolic process"/>
    <property type="evidence" value="ECO:0007669"/>
    <property type="project" value="InterPro"/>
</dbReference>
<comment type="similarity">
    <text evidence="2 7">Belongs to the group II decarboxylase family.</text>
</comment>
<dbReference type="AlphaFoldDB" id="A0A4V3Z7G3"/>
<protein>
    <submittedName>
        <fullName evidence="8">Histidine decarboxylase</fullName>
    </submittedName>
</protein>
<keyword evidence="9" id="KW-1185">Reference proteome</keyword>
<feature type="modified residue" description="N6-(pyridoxal phosphate)lysine" evidence="6">
    <location>
        <position position="396"/>
    </location>
</feature>
<keyword evidence="5 7" id="KW-0456">Lyase</keyword>
<dbReference type="InterPro" id="IPR015421">
    <property type="entry name" value="PyrdxlP-dep_Trfase_major"/>
</dbReference>
<dbReference type="RefSeq" id="WP_136448510.1">
    <property type="nucleotide sequence ID" value="NZ_SSXH01000335.1"/>
</dbReference>
<keyword evidence="4 6" id="KW-0663">Pyridoxal phosphate</keyword>
<dbReference type="InterPro" id="IPR021115">
    <property type="entry name" value="Pyridoxal-P_BS"/>
</dbReference>
<dbReference type="PROSITE" id="PS00392">
    <property type="entry name" value="DDC_GAD_HDC_YDC"/>
    <property type="match status" value="1"/>
</dbReference>
<evidence type="ECO:0000256" key="2">
    <source>
        <dbReference type="ARBA" id="ARBA00009533"/>
    </source>
</evidence>
<dbReference type="PANTHER" id="PTHR46101:SF18">
    <property type="entry name" value="HISTIDINE DECARBOXYLASE"/>
    <property type="match status" value="1"/>
</dbReference>
<name>A0A4V3Z7G3_9ACTN</name>
<evidence type="ECO:0000256" key="4">
    <source>
        <dbReference type="ARBA" id="ARBA00022898"/>
    </source>
</evidence>
<comment type="cofactor">
    <cofactor evidence="1 6 7">
        <name>pyridoxal 5'-phosphate</name>
        <dbReference type="ChEBI" id="CHEBI:597326"/>
    </cofactor>
</comment>
<dbReference type="EMBL" id="SSXH01000335">
    <property type="protein sequence ID" value="THJ74039.1"/>
    <property type="molecule type" value="Genomic_DNA"/>
</dbReference>
<evidence type="ECO:0000256" key="7">
    <source>
        <dbReference type="RuleBase" id="RU000382"/>
    </source>
</evidence>
<evidence type="ECO:0000313" key="8">
    <source>
        <dbReference type="EMBL" id="THJ74039.1"/>
    </source>
</evidence>
<reference evidence="8 9" key="1">
    <citation type="submission" date="2019-04" db="EMBL/GenBank/DDBJ databases">
        <title>Draft genome sequences for three unisolated Alnus-infective Frankia Sp+ strains, AgTrS, AiOr and AvVan, the first sequenced Frankia strains able to sporulate in-planta.</title>
        <authorList>
            <person name="Bethencourt L."/>
            <person name="Vautrin F."/>
            <person name="Taib N."/>
            <person name="Dubost A."/>
            <person name="Castro-Garcia L."/>
            <person name="Imbaud O."/>
            <person name="Abrouk D."/>
            <person name="Fournier P."/>
            <person name="Briolay J."/>
            <person name="Nguyen A."/>
            <person name="Normand P."/>
            <person name="Fernandez M.P."/>
            <person name="Brochier-Armanet C."/>
            <person name="Herrera-Belaroussi A."/>
        </authorList>
    </citation>
    <scope>NUCLEOTIDE SEQUENCE [LARGE SCALE GENOMIC DNA]</scope>
    <source>
        <strain evidence="8 9">AvVan</strain>
    </source>
</reference>
<proteinExistence type="inferred from homology"/>
<evidence type="ECO:0000256" key="1">
    <source>
        <dbReference type="ARBA" id="ARBA00001933"/>
    </source>
</evidence>
<evidence type="ECO:0000256" key="5">
    <source>
        <dbReference type="ARBA" id="ARBA00023239"/>
    </source>
</evidence>
<evidence type="ECO:0000313" key="9">
    <source>
        <dbReference type="Proteomes" id="UP000305282"/>
    </source>
</evidence>
<dbReference type="GO" id="GO:0004058">
    <property type="term" value="F:aromatic-L-amino-acid decarboxylase activity"/>
    <property type="evidence" value="ECO:0007669"/>
    <property type="project" value="UniProtKB-ARBA"/>
</dbReference>
<dbReference type="PANTHER" id="PTHR46101">
    <property type="match status" value="1"/>
</dbReference>
<dbReference type="OrthoDB" id="3335676at2"/>
<accession>A0A4V3Z7G3</accession>
<evidence type="ECO:0000256" key="3">
    <source>
        <dbReference type="ARBA" id="ARBA00022793"/>
    </source>
</evidence>
<keyword evidence="3" id="KW-0210">Decarboxylase</keyword>
<organism evidence="8 9">
    <name type="scientific">Candidatus Frankia alpina</name>
    <dbReference type="NCBI Taxonomy" id="2699483"/>
    <lineage>
        <taxon>Bacteria</taxon>
        <taxon>Bacillati</taxon>
        <taxon>Actinomycetota</taxon>
        <taxon>Actinomycetes</taxon>
        <taxon>Frankiales</taxon>
        <taxon>Frankiaceae</taxon>
        <taxon>Frankia</taxon>
    </lineage>
</organism>
<dbReference type="GO" id="GO:0030170">
    <property type="term" value="F:pyridoxal phosphate binding"/>
    <property type="evidence" value="ECO:0007669"/>
    <property type="project" value="InterPro"/>
</dbReference>
<dbReference type="InterPro" id="IPR002129">
    <property type="entry name" value="PyrdxlP-dep_de-COase"/>
</dbReference>
<dbReference type="InterPro" id="IPR015424">
    <property type="entry name" value="PyrdxlP-dep_Trfase"/>
</dbReference>
<dbReference type="Proteomes" id="UP000305282">
    <property type="component" value="Unassembled WGS sequence"/>
</dbReference>
<dbReference type="InterPro" id="IPR051151">
    <property type="entry name" value="Group_II_Decarboxylase"/>
</dbReference>
<comment type="caution">
    <text evidence="8">The sequence shown here is derived from an EMBL/GenBank/DDBJ whole genome shotgun (WGS) entry which is preliminary data.</text>
</comment>
<sequence length="560" mass="62441">MKNHVDPGAADIPFGPADAPWQSSFSDLSLITEIPDVTAPSSEPRQTYDAVTETPYGRFQLPAGGLTADQYTAAENLFRSWLEQRCRISAGFQINADLDYQQRLSPYLGLTLNNAGDPYQTGAYTHNSKILERAVLDYFASLWNVKWPHRRDDPDSYWGYSLTMGASEGNLYGLWNAREYLSGRLMLLSPQGSAEPAPATGPNGAGGPGSNGYHPVLFFSQDTHYSLTKATRLLGIDTFQDVGRRWFPDENPLAPGTPWPAEVPSVGGADGDGMIDIDRLAVLVQFFASRGFPIVVSLNYGSSFKGAYDDVEAASRKVHEICANHGLDERPVHRGHGRSGTFDLRTGYWVHVDGALGAGYVSYLEMARRAGLVEATPPIFDFRLPTVHSITMSGHKWLGAPWPCGIFMTRTRFQMIPPRESEYIGSSDTTLAGSRNGFSPLLMWDHLARHSYDEQTRWAAECDRMAAYAHSSLRALEKELDLDLWVARSPFSLTIRFRRPAAWLVQKYSLSYETTYADGRRRTYAHLYTMRHVTRDLIDELVRDLRLPDAFVAGDFVAQA</sequence>
<evidence type="ECO:0000256" key="6">
    <source>
        <dbReference type="PIRSR" id="PIRSR602129-50"/>
    </source>
</evidence>
<dbReference type="SMR" id="A0A4V3Z7G3"/>